<protein>
    <submittedName>
        <fullName evidence="1">Uncharacterized protein</fullName>
    </submittedName>
</protein>
<evidence type="ECO:0000313" key="1">
    <source>
        <dbReference type="EMBL" id="KAJ5537606.1"/>
    </source>
</evidence>
<reference evidence="1 2" key="1">
    <citation type="journal article" date="2023" name="IMA Fungus">
        <title>Comparative genomic study of the Penicillium genus elucidates a diverse pangenome and 15 lateral gene transfer events.</title>
        <authorList>
            <person name="Petersen C."/>
            <person name="Sorensen T."/>
            <person name="Nielsen M.R."/>
            <person name="Sondergaard T.E."/>
            <person name="Sorensen J.L."/>
            <person name="Fitzpatrick D.A."/>
            <person name="Frisvad J.C."/>
            <person name="Nielsen K.L."/>
        </authorList>
    </citation>
    <scope>NUCLEOTIDE SEQUENCE [LARGE SCALE GENOMIC DNA]</scope>
    <source>
        <strain evidence="1 2">IBT 35679</strain>
    </source>
</reference>
<evidence type="ECO:0000313" key="2">
    <source>
        <dbReference type="Proteomes" id="UP001220324"/>
    </source>
</evidence>
<name>A0AAD6CUN4_9EURO</name>
<accession>A0AAD6CUN4</accession>
<comment type="caution">
    <text evidence="1">The sequence shown here is derived from an EMBL/GenBank/DDBJ whole genome shotgun (WGS) entry which is preliminary data.</text>
</comment>
<gene>
    <name evidence="1" type="ORF">N7494_007085</name>
</gene>
<keyword evidence="2" id="KW-1185">Reference proteome</keyword>
<proteinExistence type="predicted"/>
<dbReference type="EMBL" id="JAQIZZ010000006">
    <property type="protein sequence ID" value="KAJ5537606.1"/>
    <property type="molecule type" value="Genomic_DNA"/>
</dbReference>
<dbReference type="AlphaFoldDB" id="A0AAD6CUN4"/>
<organism evidence="1 2">
    <name type="scientific">Penicillium frequentans</name>
    <dbReference type="NCBI Taxonomy" id="3151616"/>
    <lineage>
        <taxon>Eukaryota</taxon>
        <taxon>Fungi</taxon>
        <taxon>Dikarya</taxon>
        <taxon>Ascomycota</taxon>
        <taxon>Pezizomycotina</taxon>
        <taxon>Eurotiomycetes</taxon>
        <taxon>Eurotiomycetidae</taxon>
        <taxon>Eurotiales</taxon>
        <taxon>Aspergillaceae</taxon>
        <taxon>Penicillium</taxon>
    </lineage>
</organism>
<sequence>MLHHLIKAGFNPNVLTLGDVRTGIPLMATLLQCGPWNEMAYNVLANDLHIDFSIRTPYLLVNILHVATAPSLKALQCVEQGIPLAAAGTAAAGHTLLHITSQCNFAFPAQMELLGYLLPSRKRYQGH</sequence>
<dbReference type="Proteomes" id="UP001220324">
    <property type="component" value="Unassembled WGS sequence"/>
</dbReference>